<dbReference type="InterPro" id="IPR013083">
    <property type="entry name" value="Znf_RING/FYVE/PHD"/>
</dbReference>
<dbReference type="PANTHER" id="PTHR11685">
    <property type="entry name" value="RBR FAMILY RING FINGER AND IBR DOMAIN-CONTAINING"/>
    <property type="match status" value="1"/>
</dbReference>
<evidence type="ECO:0000313" key="8">
    <source>
        <dbReference type="Proteomes" id="UP000332933"/>
    </source>
</evidence>
<evidence type="ECO:0000256" key="2">
    <source>
        <dbReference type="ARBA" id="ARBA00022771"/>
    </source>
</evidence>
<evidence type="ECO:0000313" key="6">
    <source>
        <dbReference type="EMBL" id="KAF0719391.1"/>
    </source>
</evidence>
<evidence type="ECO:0000259" key="5">
    <source>
        <dbReference type="PROSITE" id="PS50089"/>
    </source>
</evidence>
<keyword evidence="1" id="KW-0479">Metal-binding</keyword>
<dbReference type="GO" id="GO:0008270">
    <property type="term" value="F:zinc ion binding"/>
    <property type="evidence" value="ECO:0007669"/>
    <property type="project" value="UniProtKB-KW"/>
</dbReference>
<evidence type="ECO:0000313" key="7">
    <source>
        <dbReference type="EMBL" id="VFT78285.1"/>
    </source>
</evidence>
<reference evidence="7 8" key="1">
    <citation type="submission" date="2019-03" db="EMBL/GenBank/DDBJ databases">
        <authorList>
            <person name="Gaulin E."/>
            <person name="Dumas B."/>
        </authorList>
    </citation>
    <scope>NUCLEOTIDE SEQUENCE [LARGE SCALE GENOMIC DNA]</scope>
    <source>
        <strain evidence="7">CBS 568.67</strain>
    </source>
</reference>
<evidence type="ECO:0000256" key="4">
    <source>
        <dbReference type="PROSITE-ProRule" id="PRU00175"/>
    </source>
</evidence>
<feature type="domain" description="RING-type" evidence="5">
    <location>
        <begin position="100"/>
        <end position="145"/>
    </location>
</feature>
<dbReference type="Proteomes" id="UP000332933">
    <property type="component" value="Unassembled WGS sequence"/>
</dbReference>
<dbReference type="SUPFAM" id="SSF57850">
    <property type="entry name" value="RING/U-box"/>
    <property type="match status" value="2"/>
</dbReference>
<dbReference type="InterPro" id="IPR001841">
    <property type="entry name" value="Znf_RING"/>
</dbReference>
<dbReference type="GO" id="GO:0004842">
    <property type="term" value="F:ubiquitin-protein transferase activity"/>
    <property type="evidence" value="ECO:0007669"/>
    <property type="project" value="InterPro"/>
</dbReference>
<dbReference type="GO" id="GO:0016567">
    <property type="term" value="P:protein ubiquitination"/>
    <property type="evidence" value="ECO:0007669"/>
    <property type="project" value="InterPro"/>
</dbReference>
<dbReference type="EMBL" id="CAADRA010000073">
    <property type="protein sequence ID" value="VFT78285.1"/>
    <property type="molecule type" value="Genomic_DNA"/>
</dbReference>
<dbReference type="OrthoDB" id="46553at2759"/>
<keyword evidence="3" id="KW-0862">Zinc</keyword>
<dbReference type="PROSITE" id="PS00518">
    <property type="entry name" value="ZF_RING_1"/>
    <property type="match status" value="1"/>
</dbReference>
<evidence type="ECO:0000256" key="3">
    <source>
        <dbReference type="ARBA" id="ARBA00022833"/>
    </source>
</evidence>
<protein>
    <submittedName>
        <fullName evidence="7">Aste57867_1063 protein</fullName>
    </submittedName>
</protein>
<dbReference type="EMBL" id="VJMH01000073">
    <property type="protein sequence ID" value="KAF0719391.1"/>
    <property type="molecule type" value="Genomic_DNA"/>
</dbReference>
<name>A0A485K4Q0_9STRA</name>
<evidence type="ECO:0000256" key="1">
    <source>
        <dbReference type="ARBA" id="ARBA00022723"/>
    </source>
</evidence>
<gene>
    <name evidence="7" type="primary">Aste57867_1063</name>
    <name evidence="6" type="ORF">As57867_001062</name>
    <name evidence="7" type="ORF">ASTE57867_1063</name>
</gene>
<organism evidence="7 8">
    <name type="scientific">Aphanomyces stellatus</name>
    <dbReference type="NCBI Taxonomy" id="120398"/>
    <lineage>
        <taxon>Eukaryota</taxon>
        <taxon>Sar</taxon>
        <taxon>Stramenopiles</taxon>
        <taxon>Oomycota</taxon>
        <taxon>Saprolegniomycetes</taxon>
        <taxon>Saprolegniales</taxon>
        <taxon>Verrucalvaceae</taxon>
        <taxon>Aphanomyces</taxon>
    </lineage>
</organism>
<dbReference type="InterPro" id="IPR017907">
    <property type="entry name" value="Znf_RING_CS"/>
</dbReference>
<keyword evidence="2 4" id="KW-0863">Zinc-finger</keyword>
<keyword evidence="8" id="KW-1185">Reference proteome</keyword>
<proteinExistence type="predicted"/>
<sequence length="307" mass="34127">MILKVPADDKLIRFMDQQMASDGGQTATFFDKRVARLVFFRLQREVTWGKNVHITVGKVFEKPGLPQSLIIELIEHSFRPFDCHTETTKKAGTTPSGNNCSICMDSLDPDVMQLTLCGHEFCTSCIVPMVSAQEAKLLVACPECQREMSVDDCFKLISPEKLESFGENPVTLYPLQHAREFVLYPQPACNQILRVRHSMLGHTEARRSLVTTAKKFCMDCTAASAKAIEAHPRDSCQYIQSGINSDVMCHVQAIQNRILTLCCPKCKGAFFDFDGSTAVACGHANCRTSFCGACLEYFSSITAVIRT</sequence>
<dbReference type="AlphaFoldDB" id="A0A485K4Q0"/>
<dbReference type="InterPro" id="IPR031127">
    <property type="entry name" value="E3_UB_ligase_RBR"/>
</dbReference>
<dbReference type="SMART" id="SM00184">
    <property type="entry name" value="RING"/>
    <property type="match status" value="1"/>
</dbReference>
<dbReference type="PROSITE" id="PS50089">
    <property type="entry name" value="ZF_RING_2"/>
    <property type="match status" value="1"/>
</dbReference>
<reference evidence="6" key="2">
    <citation type="submission" date="2019-06" db="EMBL/GenBank/DDBJ databases">
        <title>Genomics analysis of Aphanomyces spp. identifies a new class of oomycete effector associated with host adaptation.</title>
        <authorList>
            <person name="Gaulin E."/>
        </authorList>
    </citation>
    <scope>NUCLEOTIDE SEQUENCE</scope>
    <source>
        <strain evidence="6">CBS 578.67</strain>
    </source>
</reference>
<dbReference type="InterPro" id="IPR018957">
    <property type="entry name" value="Znf_C3HC4_RING-type"/>
</dbReference>
<accession>A0A485K4Q0</accession>
<dbReference type="Gene3D" id="3.30.40.10">
    <property type="entry name" value="Zinc/RING finger domain, C3HC4 (zinc finger)"/>
    <property type="match status" value="1"/>
</dbReference>
<dbReference type="Pfam" id="PF00097">
    <property type="entry name" value="zf-C3HC4"/>
    <property type="match status" value="1"/>
</dbReference>